<evidence type="ECO:0000313" key="5">
    <source>
        <dbReference type="EMBL" id="JAV48359.1"/>
    </source>
</evidence>
<feature type="signal peptide" evidence="4">
    <location>
        <begin position="1"/>
        <end position="23"/>
    </location>
</feature>
<comment type="subcellular location">
    <subcellularLocation>
        <location evidence="1">Secreted</location>
    </subcellularLocation>
</comment>
<organism evidence="5">
    <name type="scientific">Hadrurus spadix</name>
    <dbReference type="NCBI Taxonomy" id="141984"/>
    <lineage>
        <taxon>Eukaryota</taxon>
        <taxon>Metazoa</taxon>
        <taxon>Ecdysozoa</taxon>
        <taxon>Arthropoda</taxon>
        <taxon>Chelicerata</taxon>
        <taxon>Arachnida</taxon>
        <taxon>Scorpiones</taxon>
        <taxon>Iurida</taxon>
        <taxon>Iuroidea</taxon>
        <taxon>Hadrurus</taxon>
    </lineage>
</organism>
<proteinExistence type="predicted"/>
<evidence type="ECO:0000256" key="1">
    <source>
        <dbReference type="ARBA" id="ARBA00004613"/>
    </source>
</evidence>
<evidence type="ECO:0000256" key="2">
    <source>
        <dbReference type="ARBA" id="ARBA00022525"/>
    </source>
</evidence>
<dbReference type="InterPro" id="IPR036574">
    <property type="entry name" value="Scorpion_toxin-like_sf"/>
</dbReference>
<dbReference type="EMBL" id="GFAH01000030">
    <property type="protein sequence ID" value="JAV48359.1"/>
    <property type="molecule type" value="Transcribed_RNA"/>
</dbReference>
<dbReference type="SUPFAM" id="SSF57095">
    <property type="entry name" value="Scorpion toxin-like"/>
    <property type="match status" value="1"/>
</dbReference>
<name>A0A1W7RB27_9SCOR</name>
<evidence type="ECO:0000256" key="3">
    <source>
        <dbReference type="ARBA" id="ARBA00022656"/>
    </source>
</evidence>
<sequence>MNTKLVLMMLMITAVILVSEAEADDHVRCVSKQQCTAHCKNKGCKSGECHQIKNRYLRCVCKQCGK</sequence>
<keyword evidence="2" id="KW-0964">Secreted</keyword>
<reference evidence="5" key="1">
    <citation type="submission" date="2016-11" db="EMBL/GenBank/DDBJ databases">
        <title>Venom-gland transcriptomics and venom proteomics of the black-back scorpion (Hadrurus spadix) reveal detectability challenges and an unexplored realm of animal toxin diversity.</title>
        <authorList>
            <person name="Rokyta D.R."/>
            <person name="Ward M.J."/>
        </authorList>
    </citation>
    <scope>NUCLEOTIDE SEQUENCE</scope>
    <source>
        <tissue evidence="5">Venom gland</tissue>
    </source>
</reference>
<keyword evidence="3" id="KW-0800">Toxin</keyword>
<protein>
    <submittedName>
        <fullName evidence="5">AKTx</fullName>
    </submittedName>
</protein>
<accession>A0A1W7RB27</accession>
<feature type="chain" id="PRO_5012371154" evidence="4">
    <location>
        <begin position="24"/>
        <end position="66"/>
    </location>
</feature>
<dbReference type="GO" id="GO:0090729">
    <property type="term" value="F:toxin activity"/>
    <property type="evidence" value="ECO:0007669"/>
    <property type="project" value="UniProtKB-KW"/>
</dbReference>
<dbReference type="GO" id="GO:0005576">
    <property type="term" value="C:extracellular region"/>
    <property type="evidence" value="ECO:0007669"/>
    <property type="project" value="UniProtKB-SubCell"/>
</dbReference>
<keyword evidence="4" id="KW-0732">Signal</keyword>
<evidence type="ECO:0000256" key="4">
    <source>
        <dbReference type="SAM" id="SignalP"/>
    </source>
</evidence>
<dbReference type="AlphaFoldDB" id="A0A1W7RB27"/>